<dbReference type="InterPro" id="IPR003697">
    <property type="entry name" value="Maf-like"/>
</dbReference>
<dbReference type="Proteomes" id="UP000786693">
    <property type="component" value="Unassembled WGS sequence"/>
</dbReference>
<comment type="caution">
    <text evidence="5">The sequence shown here is derived from an EMBL/GenBank/DDBJ whole genome shotgun (WGS) entry which is preliminary data.</text>
</comment>
<keyword evidence="4" id="KW-0963">Cytoplasm</keyword>
<comment type="catalytic activity">
    <reaction evidence="4">
        <text>a 2'-deoxyribonucleoside 5'-triphosphate + H2O = a 2'-deoxyribonucleoside 5'-phosphate + diphosphate + H(+)</text>
        <dbReference type="Rhea" id="RHEA:44644"/>
        <dbReference type="ChEBI" id="CHEBI:15377"/>
        <dbReference type="ChEBI" id="CHEBI:15378"/>
        <dbReference type="ChEBI" id="CHEBI:33019"/>
        <dbReference type="ChEBI" id="CHEBI:61560"/>
        <dbReference type="ChEBI" id="CHEBI:65317"/>
        <dbReference type="EC" id="3.6.1.9"/>
    </reaction>
</comment>
<sequence>MQANGLGEVLHPLSNKVLLLDVHMSIPILTLASSSQTRQALLRNAAIPFEAVPARIDEISLRDSLVADGHTPRNVADALAEMKALRVRRPGLVLGCDQILSFGTEILGKPSSQENAIAQLSKLSAQRHKLHSAAVLVEDGKPIWRHVSDVTMVMRRASAPYIAEYVARNWDTIQHSAGAYTLEGEGARLFHQVQGDYFAVLGLPLLPLIDFLVTRGNLPS</sequence>
<dbReference type="EC" id="3.6.1.9" evidence="4"/>
<evidence type="ECO:0000256" key="4">
    <source>
        <dbReference type="HAMAP-Rule" id="MF_00528"/>
    </source>
</evidence>
<accession>A0ABQ4NM20</accession>
<comment type="function">
    <text evidence="4">Nucleoside triphosphate pyrophosphatase. May have a dual role in cell division arrest and in preventing the incorporation of modified nucleotides into cellular nucleic acids.</text>
</comment>
<comment type="caution">
    <text evidence="4">Lacks conserved residue(s) required for the propagation of feature annotation.</text>
</comment>
<dbReference type="HAMAP" id="MF_00528">
    <property type="entry name" value="Maf"/>
    <property type="match status" value="1"/>
</dbReference>
<evidence type="ECO:0000313" key="5">
    <source>
        <dbReference type="EMBL" id="GIT95280.1"/>
    </source>
</evidence>
<keyword evidence="6" id="KW-1185">Reference proteome</keyword>
<evidence type="ECO:0000256" key="1">
    <source>
        <dbReference type="ARBA" id="ARBA00001968"/>
    </source>
</evidence>
<dbReference type="Gene3D" id="3.90.950.10">
    <property type="match status" value="1"/>
</dbReference>
<dbReference type="InterPro" id="IPR029001">
    <property type="entry name" value="ITPase-like_fam"/>
</dbReference>
<comment type="cofactor">
    <cofactor evidence="1 4">
        <name>a divalent metal cation</name>
        <dbReference type="ChEBI" id="CHEBI:60240"/>
    </cofactor>
</comment>
<dbReference type="PIRSF" id="PIRSF006305">
    <property type="entry name" value="Maf"/>
    <property type="match status" value="1"/>
</dbReference>
<proteinExistence type="inferred from homology"/>
<dbReference type="EMBL" id="BPFH01000003">
    <property type="protein sequence ID" value="GIT95280.1"/>
    <property type="molecule type" value="Genomic_DNA"/>
</dbReference>
<evidence type="ECO:0000256" key="3">
    <source>
        <dbReference type="ARBA" id="ARBA00023080"/>
    </source>
</evidence>
<organism evidence="5 6">
    <name type="scientific">Jannaschia pagri</name>
    <dbReference type="NCBI Taxonomy" id="2829797"/>
    <lineage>
        <taxon>Bacteria</taxon>
        <taxon>Pseudomonadati</taxon>
        <taxon>Pseudomonadota</taxon>
        <taxon>Alphaproteobacteria</taxon>
        <taxon>Rhodobacterales</taxon>
        <taxon>Roseobacteraceae</taxon>
        <taxon>Jannaschia</taxon>
    </lineage>
</organism>
<dbReference type="PANTHER" id="PTHR43213">
    <property type="entry name" value="BIFUNCTIONAL DTTP/UTP PYROPHOSPHATASE/METHYLTRANSFERASE PROTEIN-RELATED"/>
    <property type="match status" value="1"/>
</dbReference>
<gene>
    <name evidence="5" type="ORF">JANAI62_19030</name>
</gene>
<comment type="similarity">
    <text evidence="4">Belongs to the Maf family.</text>
</comment>
<protein>
    <recommendedName>
        <fullName evidence="4">Nucleoside triphosphate pyrophosphatase</fullName>
        <ecNumber evidence="4">3.6.1.9</ecNumber>
    </recommendedName>
    <alternativeName>
        <fullName evidence="4">Nucleotide pyrophosphatase</fullName>
        <shortName evidence="4">Nucleotide PPase</shortName>
    </alternativeName>
</protein>
<dbReference type="CDD" id="cd00555">
    <property type="entry name" value="Maf"/>
    <property type="match status" value="1"/>
</dbReference>
<keyword evidence="2 4" id="KW-0378">Hydrolase</keyword>
<dbReference type="Pfam" id="PF02545">
    <property type="entry name" value="Maf"/>
    <property type="match status" value="1"/>
</dbReference>
<dbReference type="SUPFAM" id="SSF52972">
    <property type="entry name" value="ITPase-like"/>
    <property type="match status" value="1"/>
</dbReference>
<reference evidence="5 6" key="1">
    <citation type="submission" date="2021-05" db="EMBL/GenBank/DDBJ databases">
        <title>Bacteria Genome sequencing.</title>
        <authorList>
            <person name="Takabe Y."/>
            <person name="Nakajima Y."/>
            <person name="Suzuki S."/>
            <person name="Shiozaki T."/>
        </authorList>
    </citation>
    <scope>NUCLEOTIDE SEQUENCE [LARGE SCALE GENOMIC DNA]</scope>
    <source>
        <strain evidence="5 6">AI_62</strain>
    </source>
</reference>
<evidence type="ECO:0000256" key="2">
    <source>
        <dbReference type="ARBA" id="ARBA00022801"/>
    </source>
</evidence>
<feature type="active site" description="Proton acceptor" evidence="4">
    <location>
        <position position="97"/>
    </location>
</feature>
<comment type="subcellular location">
    <subcellularLocation>
        <location evidence="4">Cytoplasm</location>
    </subcellularLocation>
</comment>
<name>A0ABQ4NM20_9RHOB</name>
<comment type="catalytic activity">
    <reaction evidence="4">
        <text>a ribonucleoside 5'-triphosphate + H2O = a ribonucleoside 5'-phosphate + diphosphate + H(+)</text>
        <dbReference type="Rhea" id="RHEA:23996"/>
        <dbReference type="ChEBI" id="CHEBI:15377"/>
        <dbReference type="ChEBI" id="CHEBI:15378"/>
        <dbReference type="ChEBI" id="CHEBI:33019"/>
        <dbReference type="ChEBI" id="CHEBI:58043"/>
        <dbReference type="ChEBI" id="CHEBI:61557"/>
        <dbReference type="EC" id="3.6.1.9"/>
    </reaction>
</comment>
<evidence type="ECO:0000313" key="6">
    <source>
        <dbReference type="Proteomes" id="UP000786693"/>
    </source>
</evidence>
<dbReference type="PANTHER" id="PTHR43213:SF5">
    <property type="entry name" value="BIFUNCTIONAL DTTP_UTP PYROPHOSPHATASE_METHYLTRANSFERASE PROTEIN-RELATED"/>
    <property type="match status" value="1"/>
</dbReference>
<keyword evidence="3 4" id="KW-0546">Nucleotide metabolism</keyword>